<dbReference type="PRINTS" id="PR00405">
    <property type="entry name" value="REVINTRACTNG"/>
</dbReference>
<reference evidence="13 14" key="1">
    <citation type="submission" date="2020-08" db="EMBL/GenBank/DDBJ databases">
        <authorList>
            <person name="Hejnol A."/>
        </authorList>
    </citation>
    <scope>NUCLEOTIDE SEQUENCE [LARGE SCALE GENOMIC DNA]</scope>
</reference>
<dbReference type="Gene3D" id="3.40.50.300">
    <property type="entry name" value="P-loop containing nucleotide triphosphate hydrolases"/>
    <property type="match status" value="1"/>
</dbReference>
<evidence type="ECO:0000256" key="7">
    <source>
        <dbReference type="ARBA" id="ARBA00023043"/>
    </source>
</evidence>
<protein>
    <submittedName>
        <fullName evidence="13">DgyrCDS11098</fullName>
    </submittedName>
</protein>
<evidence type="ECO:0000256" key="8">
    <source>
        <dbReference type="ARBA" id="ARBA00023134"/>
    </source>
</evidence>
<keyword evidence="4" id="KW-0547">Nucleotide-binding</keyword>
<accession>A0A7I8W2C5</accession>
<dbReference type="InterPro" id="IPR027417">
    <property type="entry name" value="P-loop_NTPase"/>
</dbReference>
<dbReference type="CDD" id="cd04103">
    <property type="entry name" value="Centaurin_gamma"/>
    <property type="match status" value="1"/>
</dbReference>
<evidence type="ECO:0000256" key="4">
    <source>
        <dbReference type="ARBA" id="ARBA00022741"/>
    </source>
</evidence>
<keyword evidence="3" id="KW-0479">Metal-binding</keyword>
<dbReference type="OrthoDB" id="6136903at2759"/>
<evidence type="ECO:0000256" key="3">
    <source>
        <dbReference type="ARBA" id="ARBA00022723"/>
    </source>
</evidence>
<dbReference type="PROSITE" id="PS51421">
    <property type="entry name" value="RAS"/>
    <property type="match status" value="1"/>
</dbReference>
<keyword evidence="6" id="KW-0862">Zinc</keyword>
<evidence type="ECO:0000313" key="14">
    <source>
        <dbReference type="Proteomes" id="UP000549394"/>
    </source>
</evidence>
<dbReference type="SMART" id="SM00173">
    <property type="entry name" value="RAS"/>
    <property type="match status" value="1"/>
</dbReference>
<dbReference type="PROSITE" id="PS51419">
    <property type="entry name" value="RAB"/>
    <property type="match status" value="1"/>
</dbReference>
<organism evidence="13 14">
    <name type="scientific">Dimorphilus gyrociliatus</name>
    <dbReference type="NCBI Taxonomy" id="2664684"/>
    <lineage>
        <taxon>Eukaryota</taxon>
        <taxon>Metazoa</taxon>
        <taxon>Spiralia</taxon>
        <taxon>Lophotrochozoa</taxon>
        <taxon>Annelida</taxon>
        <taxon>Polychaeta</taxon>
        <taxon>Polychaeta incertae sedis</taxon>
        <taxon>Dinophilidae</taxon>
        <taxon>Dimorphilus</taxon>
    </lineage>
</organism>
<evidence type="ECO:0000256" key="9">
    <source>
        <dbReference type="PROSITE-ProRule" id="PRU00288"/>
    </source>
</evidence>
<evidence type="ECO:0000256" key="6">
    <source>
        <dbReference type="ARBA" id="ARBA00022833"/>
    </source>
</evidence>
<feature type="region of interest" description="Disordered" evidence="10">
    <location>
        <begin position="745"/>
        <end position="773"/>
    </location>
</feature>
<dbReference type="InterPro" id="IPR001849">
    <property type="entry name" value="PH_domain"/>
</dbReference>
<dbReference type="GO" id="GO:0008270">
    <property type="term" value="F:zinc ion binding"/>
    <property type="evidence" value="ECO:0007669"/>
    <property type="project" value="UniProtKB-KW"/>
</dbReference>
<dbReference type="GO" id="GO:0005525">
    <property type="term" value="F:GTP binding"/>
    <property type="evidence" value="ECO:0007669"/>
    <property type="project" value="UniProtKB-KW"/>
</dbReference>
<feature type="compositionally biased region" description="Polar residues" evidence="10">
    <location>
        <begin position="342"/>
        <end position="355"/>
    </location>
</feature>
<feature type="compositionally biased region" description="Polar residues" evidence="10">
    <location>
        <begin position="412"/>
        <end position="428"/>
    </location>
</feature>
<dbReference type="InterPro" id="IPR011993">
    <property type="entry name" value="PH-like_dom_sf"/>
</dbReference>
<dbReference type="CDD" id="cd08836">
    <property type="entry name" value="ArfGap_AGAP"/>
    <property type="match status" value="1"/>
</dbReference>
<feature type="compositionally biased region" description="Pro residues" evidence="10">
    <location>
        <begin position="391"/>
        <end position="410"/>
    </location>
</feature>
<dbReference type="FunFam" id="3.40.50.300:FF:000178">
    <property type="entry name" value="Arf-GAP with GTPase, ANK repeat and PH domain-containing protein 1"/>
    <property type="match status" value="1"/>
</dbReference>
<dbReference type="GO" id="GO:0005096">
    <property type="term" value="F:GTPase activator activity"/>
    <property type="evidence" value="ECO:0007669"/>
    <property type="project" value="UniProtKB-KW"/>
</dbReference>
<dbReference type="GO" id="GO:0003924">
    <property type="term" value="F:GTPase activity"/>
    <property type="evidence" value="ECO:0007669"/>
    <property type="project" value="InterPro"/>
</dbReference>
<dbReference type="SMART" id="SM00174">
    <property type="entry name" value="RHO"/>
    <property type="match status" value="1"/>
</dbReference>
<feature type="region of interest" description="Disordered" evidence="10">
    <location>
        <begin position="297"/>
        <end position="428"/>
    </location>
</feature>
<keyword evidence="2" id="KW-0343">GTPase activation</keyword>
<dbReference type="InterPro" id="IPR051282">
    <property type="entry name" value="Arf-GAP_GTPase_ANK_PH"/>
</dbReference>
<dbReference type="SUPFAM" id="SSF50729">
    <property type="entry name" value="PH domain-like"/>
    <property type="match status" value="1"/>
</dbReference>
<feature type="compositionally biased region" description="Polar residues" evidence="10">
    <location>
        <begin position="533"/>
        <end position="542"/>
    </location>
</feature>
<dbReference type="CDD" id="cd01250">
    <property type="entry name" value="PH_AGAP"/>
    <property type="match status" value="1"/>
</dbReference>
<proteinExistence type="inferred from homology"/>
<feature type="region of interest" description="Disordered" evidence="10">
    <location>
        <begin position="527"/>
        <end position="604"/>
    </location>
</feature>
<sequence length="1017" mass="113546">MGHVDRSTSRVVLRENKGRRRIPQRTCSAFLPTNDFQRVPPTELHSVELLQHMNSEERFKDKKPTPVRDVFRRFSMKCKQVITGSSSRDLESFTISKRNETVSAGKLSCEKFSNHSFVNSQEWTLSRMVPDLRLGILGAVNSGKSALVHRYLTGSYMQDESPEGGRFKKEVIVEGQSYLLMIRDEGGLPETQFSRWVDAVIFVFSLENEESFSVVHNYYRKMMTTRDLNEVPVILVGTQDAISESNPRVIDDARARRLASDMKKSTYYETCATYGLNVERVFQDACHKIVQQRLAGLTPNNSRPNTPNHSQSLRGYVPSVGQNTNVQKSCDSHSSSSTSGSLPTQNSNHMQNQSPPLKDKEKEMKRRGKSSEGRPDIHGHKMTSIPCQIPSVPPPPVTTIPDPPNRPLPAVPSQNTYDNRHQSQGSFETRQPLPIPSSGILHQIPIHQTKGGAIAPVHLQTTQAPSMIEVKETPSPGSTPTPVRKLRNRSFIQAVHSDEFDITPTATPCTTPQFDRRYWSPQFVRQPIEHNDPQPTKLSKSRASFPLPSGFRQEKPVAPAEGKDLATPTSTPTQSRKNRRRSNIFTQKNKQDDKTNGTAIGSGRSIPLKQGILYKKSNKPLNKDWKKKYVALLDNGKLTYHPNMHDYMENVHGKEIQLVQTTVKIPGMKPRGSRAPATNPHQRLNDLNKPNSTDKELQIHAAKAGIQALREQQQSSDNVIRIPAQSAEPSVVIPNSCLPVENVSKRTENTPNVKKRHKRTKTGSGAHKNDDGADSDGYEFIIVSLDNRQWHFEASSAQEREEWVTAIEQQILSSLQLNESRKAKGRTNSTSDAESVLAIRSVRGNSKCADCDSPNPQWASLNLGAIICIECSGIHRNLGSHISRVRSLDLDDWPPELVNVMTSIGNAAANSVWEANIKGGTKPSPQSSREEKEKWIKSKYELKLFLPPLPYDDVPLGQQLMDGVARQNISLVILVLAYCAPEDVNAPYAPSDQRTALHISSALQNSVLVQLLLWGFS</sequence>
<dbReference type="PANTHER" id="PTHR45819:SF5">
    <property type="entry name" value="CENTAURIN-GAMMA-1A"/>
    <property type="match status" value="1"/>
</dbReference>
<dbReference type="Pfam" id="PF01412">
    <property type="entry name" value="ArfGap"/>
    <property type="match status" value="1"/>
</dbReference>
<feature type="compositionally biased region" description="Polar residues" evidence="10">
    <location>
        <begin position="298"/>
        <end position="313"/>
    </location>
</feature>
<feature type="domain" description="PH" evidence="11">
    <location>
        <begin position="606"/>
        <end position="812"/>
    </location>
</feature>
<evidence type="ECO:0000256" key="2">
    <source>
        <dbReference type="ARBA" id="ARBA00022468"/>
    </source>
</evidence>
<dbReference type="PANTHER" id="PTHR45819">
    <property type="entry name" value="CENTAURIN-GAMMA-1A"/>
    <property type="match status" value="1"/>
</dbReference>
<feature type="compositionally biased region" description="Basic and acidic residues" evidence="10">
    <location>
        <begin position="357"/>
        <end position="379"/>
    </location>
</feature>
<dbReference type="InterPro" id="IPR038508">
    <property type="entry name" value="ArfGAP_dom_sf"/>
</dbReference>
<dbReference type="PROSITE" id="PS50003">
    <property type="entry name" value="PH_DOMAIN"/>
    <property type="match status" value="1"/>
</dbReference>
<gene>
    <name evidence="13" type="ORF">DGYR_LOCUS10465</name>
</gene>
<comment type="similarity">
    <text evidence="1">Belongs to the centaurin gamma-like family.</text>
</comment>
<dbReference type="InterPro" id="IPR037278">
    <property type="entry name" value="ARFGAP/RecO"/>
</dbReference>
<dbReference type="SMART" id="SM00105">
    <property type="entry name" value="ArfGap"/>
    <property type="match status" value="1"/>
</dbReference>
<feature type="domain" description="Arf-GAP" evidence="12">
    <location>
        <begin position="833"/>
        <end position="953"/>
    </location>
</feature>
<dbReference type="Gene3D" id="2.30.29.30">
    <property type="entry name" value="Pleckstrin-homology domain (PH domain)/Phosphotyrosine-binding domain (PTB)"/>
    <property type="match status" value="2"/>
</dbReference>
<dbReference type="SUPFAM" id="SSF57863">
    <property type="entry name" value="ArfGap/RecO-like zinc finger"/>
    <property type="match status" value="1"/>
</dbReference>
<keyword evidence="7" id="KW-0040">ANK repeat</keyword>
<comment type="caution">
    <text evidence="13">The sequence shown here is derived from an EMBL/GenBank/DDBJ whole genome shotgun (WGS) entry which is preliminary data.</text>
</comment>
<feature type="compositionally biased region" description="Low complexity" evidence="10">
    <location>
        <begin position="332"/>
        <end position="341"/>
    </location>
</feature>
<dbReference type="FunFam" id="1.10.220.150:FF:000001">
    <property type="entry name" value="Arf-GAP with GTPase, ANK repeat and PH domain-containing protein 1"/>
    <property type="match status" value="1"/>
</dbReference>
<dbReference type="EMBL" id="CAJFCJ010000018">
    <property type="protein sequence ID" value="CAD5122688.1"/>
    <property type="molecule type" value="Genomic_DNA"/>
</dbReference>
<dbReference type="AlphaFoldDB" id="A0A7I8W2C5"/>
<evidence type="ECO:0000259" key="11">
    <source>
        <dbReference type="PROSITE" id="PS50003"/>
    </source>
</evidence>
<evidence type="ECO:0000313" key="13">
    <source>
        <dbReference type="EMBL" id="CAD5122688.1"/>
    </source>
</evidence>
<feature type="region of interest" description="Disordered" evidence="10">
    <location>
        <begin position="669"/>
        <end position="690"/>
    </location>
</feature>
<evidence type="ECO:0000256" key="5">
    <source>
        <dbReference type="ARBA" id="ARBA00022771"/>
    </source>
</evidence>
<name>A0A7I8W2C5_9ANNE</name>
<keyword evidence="5 9" id="KW-0863">Zinc-finger</keyword>
<keyword evidence="8" id="KW-0342">GTP-binding</keyword>
<dbReference type="PROSITE" id="PS50115">
    <property type="entry name" value="ARFGAP"/>
    <property type="match status" value="1"/>
</dbReference>
<dbReference type="SMART" id="SM00175">
    <property type="entry name" value="RAB"/>
    <property type="match status" value="1"/>
</dbReference>
<dbReference type="InterPro" id="IPR001164">
    <property type="entry name" value="ArfGAP_dom"/>
</dbReference>
<dbReference type="Pfam" id="PF00071">
    <property type="entry name" value="Ras"/>
    <property type="match status" value="1"/>
</dbReference>
<dbReference type="SMART" id="SM00233">
    <property type="entry name" value="PH"/>
    <property type="match status" value="1"/>
</dbReference>
<dbReference type="SUPFAM" id="SSF52540">
    <property type="entry name" value="P-loop containing nucleoside triphosphate hydrolases"/>
    <property type="match status" value="1"/>
</dbReference>
<dbReference type="Gene3D" id="1.10.220.150">
    <property type="entry name" value="Arf GTPase activating protein"/>
    <property type="match status" value="1"/>
</dbReference>
<dbReference type="Proteomes" id="UP000549394">
    <property type="component" value="Unassembled WGS sequence"/>
</dbReference>
<evidence type="ECO:0000259" key="12">
    <source>
        <dbReference type="PROSITE" id="PS50115"/>
    </source>
</evidence>
<evidence type="ECO:0000256" key="10">
    <source>
        <dbReference type="SAM" id="MobiDB-lite"/>
    </source>
</evidence>
<keyword evidence="14" id="KW-1185">Reference proteome</keyword>
<dbReference type="InterPro" id="IPR001806">
    <property type="entry name" value="Small_GTPase"/>
</dbReference>
<evidence type="ECO:0000256" key="1">
    <source>
        <dbReference type="ARBA" id="ARBA00005430"/>
    </source>
</evidence>